<gene>
    <name evidence="2" type="ORF">TCM_008409</name>
</gene>
<dbReference type="InterPro" id="IPR056924">
    <property type="entry name" value="SH3_Tf2-1"/>
</dbReference>
<proteinExistence type="predicted"/>
<dbReference type="SUPFAM" id="SSF53098">
    <property type="entry name" value="Ribonuclease H-like"/>
    <property type="match status" value="1"/>
</dbReference>
<name>A0A061E416_THECC</name>
<dbReference type="PANTHER" id="PTHR46148:SF60">
    <property type="entry name" value="CHROMO DOMAIN-CONTAINING PROTEIN"/>
    <property type="match status" value="1"/>
</dbReference>
<organism evidence="2 3">
    <name type="scientific">Theobroma cacao</name>
    <name type="common">Cacao</name>
    <name type="synonym">Cocoa</name>
    <dbReference type="NCBI Taxonomy" id="3641"/>
    <lineage>
        <taxon>Eukaryota</taxon>
        <taxon>Viridiplantae</taxon>
        <taxon>Streptophyta</taxon>
        <taxon>Embryophyta</taxon>
        <taxon>Tracheophyta</taxon>
        <taxon>Spermatophyta</taxon>
        <taxon>Magnoliopsida</taxon>
        <taxon>eudicotyledons</taxon>
        <taxon>Gunneridae</taxon>
        <taxon>Pentapetalae</taxon>
        <taxon>rosids</taxon>
        <taxon>malvids</taxon>
        <taxon>Malvales</taxon>
        <taxon>Malvaceae</taxon>
        <taxon>Byttnerioideae</taxon>
        <taxon>Theobroma</taxon>
    </lineage>
</organism>
<dbReference type="Pfam" id="PF24626">
    <property type="entry name" value="SH3_Tf2-1"/>
    <property type="match status" value="1"/>
</dbReference>
<sequence>MLRACVIDFTGSWDRHLPLVEFAYNNSFQSSIGMAPYEALYEIKCRTPLCWDEVAQDRQKSYSDKQRKDLEFEVDDRVFLKVSPWKGVIWFAKREKLNPRYIGPFRIIERIRLVAYRLELPPEFDRIHNVLHVSMLKSMYLIPPISSRHLRLSCKKI</sequence>
<evidence type="ECO:0000259" key="1">
    <source>
        <dbReference type="Pfam" id="PF24626"/>
    </source>
</evidence>
<reference evidence="2 3" key="1">
    <citation type="journal article" date="2013" name="Genome Biol.">
        <title>The genome sequence of the most widely cultivated cacao type and its use to identify candidate genes regulating pod color.</title>
        <authorList>
            <person name="Motamayor J.C."/>
            <person name="Mockaitis K."/>
            <person name="Schmutz J."/>
            <person name="Haiminen N."/>
            <person name="Iii D.L."/>
            <person name="Cornejo O."/>
            <person name="Findley S.D."/>
            <person name="Zheng P."/>
            <person name="Utro F."/>
            <person name="Royaert S."/>
            <person name="Saski C."/>
            <person name="Jenkins J."/>
            <person name="Podicheti R."/>
            <person name="Zhao M."/>
            <person name="Scheffler B.E."/>
            <person name="Stack J.C."/>
            <person name="Feltus F.A."/>
            <person name="Mustiga G.M."/>
            <person name="Amores F."/>
            <person name="Phillips W."/>
            <person name="Marelli J.P."/>
            <person name="May G.D."/>
            <person name="Shapiro H."/>
            <person name="Ma J."/>
            <person name="Bustamante C.D."/>
            <person name="Schnell R.J."/>
            <person name="Main D."/>
            <person name="Gilbert D."/>
            <person name="Parida L."/>
            <person name="Kuhn D.N."/>
        </authorList>
    </citation>
    <scope>NUCLEOTIDE SEQUENCE [LARGE SCALE GENOMIC DNA]</scope>
    <source>
        <strain evidence="3">cv. Matina 1-6</strain>
    </source>
</reference>
<evidence type="ECO:0000313" key="2">
    <source>
        <dbReference type="EMBL" id="EOX99665.1"/>
    </source>
</evidence>
<dbReference type="OMA" id="CWDEVAQ"/>
<dbReference type="InterPro" id="IPR036397">
    <property type="entry name" value="RNaseH_sf"/>
</dbReference>
<feature type="domain" description="Tf2-1-like SH3-like" evidence="1">
    <location>
        <begin position="76"/>
        <end position="138"/>
    </location>
</feature>
<protein>
    <recommendedName>
        <fullName evidence="1">Tf2-1-like SH3-like domain-containing protein</fullName>
    </recommendedName>
</protein>
<dbReference type="eggNOG" id="KOG0017">
    <property type="taxonomic scope" value="Eukaryota"/>
</dbReference>
<dbReference type="InterPro" id="IPR012337">
    <property type="entry name" value="RNaseH-like_sf"/>
</dbReference>
<dbReference type="GO" id="GO:0003676">
    <property type="term" value="F:nucleic acid binding"/>
    <property type="evidence" value="ECO:0007669"/>
    <property type="project" value="InterPro"/>
</dbReference>
<dbReference type="AlphaFoldDB" id="A0A061E416"/>
<accession>A0A061E416</accession>
<dbReference type="PANTHER" id="PTHR46148">
    <property type="entry name" value="CHROMO DOMAIN-CONTAINING PROTEIN"/>
    <property type="match status" value="1"/>
</dbReference>
<evidence type="ECO:0000313" key="3">
    <source>
        <dbReference type="Proteomes" id="UP000026915"/>
    </source>
</evidence>
<keyword evidence="3" id="KW-1185">Reference proteome</keyword>
<dbReference type="HOGENOM" id="CLU_1762069_0_0_1"/>
<dbReference type="EMBL" id="CM001880">
    <property type="protein sequence ID" value="EOX99665.1"/>
    <property type="molecule type" value="Genomic_DNA"/>
</dbReference>
<dbReference type="Gramene" id="EOX99665">
    <property type="protein sequence ID" value="EOX99665"/>
    <property type="gene ID" value="TCM_008409"/>
</dbReference>
<dbReference type="InParanoid" id="A0A061E416"/>
<dbReference type="Gene3D" id="3.30.420.10">
    <property type="entry name" value="Ribonuclease H-like superfamily/Ribonuclease H"/>
    <property type="match status" value="1"/>
</dbReference>
<dbReference type="Proteomes" id="UP000026915">
    <property type="component" value="Chromosome 2"/>
</dbReference>